<organism evidence="1 2">
    <name type="scientific">Gigaspora margarita</name>
    <dbReference type="NCBI Taxonomy" id="4874"/>
    <lineage>
        <taxon>Eukaryota</taxon>
        <taxon>Fungi</taxon>
        <taxon>Fungi incertae sedis</taxon>
        <taxon>Mucoromycota</taxon>
        <taxon>Glomeromycotina</taxon>
        <taxon>Glomeromycetes</taxon>
        <taxon>Diversisporales</taxon>
        <taxon>Gigasporaceae</taxon>
        <taxon>Gigaspora</taxon>
    </lineage>
</organism>
<name>A0ABN7WN02_GIGMA</name>
<evidence type="ECO:0000313" key="2">
    <source>
        <dbReference type="Proteomes" id="UP000789901"/>
    </source>
</evidence>
<protein>
    <submittedName>
        <fullName evidence="1">20620_t:CDS:1</fullName>
    </submittedName>
</protein>
<sequence length="158" mass="18096">YDKDIEGQVERRCPRLFESSFYLVSKIEGNNDVGFKFFYNDIYESDTNNNNNSFSAQNHISILNDGENPLTIRAIINAAQYSSGYSTIQSLLPGIVKVSFTTTGQIERRCKRTFEDDFYMVSKVSGCTYLGLQFNIDDDNSKLFAWTSAVDYWPSPRK</sequence>
<reference evidence="1 2" key="1">
    <citation type="submission" date="2021-06" db="EMBL/GenBank/DDBJ databases">
        <authorList>
            <person name="Kallberg Y."/>
            <person name="Tangrot J."/>
            <person name="Rosling A."/>
        </authorList>
    </citation>
    <scope>NUCLEOTIDE SEQUENCE [LARGE SCALE GENOMIC DNA]</scope>
    <source>
        <strain evidence="1 2">120-4 pot B 10/14</strain>
    </source>
</reference>
<feature type="non-terminal residue" evidence="1">
    <location>
        <position position="1"/>
    </location>
</feature>
<accession>A0ABN7WN02</accession>
<proteinExistence type="predicted"/>
<comment type="caution">
    <text evidence="1">The sequence shown here is derived from an EMBL/GenBank/DDBJ whole genome shotgun (WGS) entry which is preliminary data.</text>
</comment>
<keyword evidence="2" id="KW-1185">Reference proteome</keyword>
<gene>
    <name evidence="1" type="ORF">GMARGA_LOCUS33022</name>
</gene>
<feature type="non-terminal residue" evidence="1">
    <location>
        <position position="158"/>
    </location>
</feature>
<dbReference type="EMBL" id="CAJVQB010053498">
    <property type="protein sequence ID" value="CAG8836403.1"/>
    <property type="molecule type" value="Genomic_DNA"/>
</dbReference>
<dbReference type="Proteomes" id="UP000789901">
    <property type="component" value="Unassembled WGS sequence"/>
</dbReference>
<evidence type="ECO:0000313" key="1">
    <source>
        <dbReference type="EMBL" id="CAG8836403.1"/>
    </source>
</evidence>